<dbReference type="GO" id="GO:0003682">
    <property type="term" value="F:chromatin binding"/>
    <property type="evidence" value="ECO:0007669"/>
    <property type="project" value="TreeGrafter"/>
</dbReference>
<dbReference type="GO" id="GO:0005524">
    <property type="term" value="F:ATP binding"/>
    <property type="evidence" value="ECO:0007669"/>
    <property type="project" value="UniProtKB-KW"/>
</dbReference>
<feature type="compositionally biased region" description="Basic residues" evidence="6">
    <location>
        <begin position="343"/>
        <end position="353"/>
    </location>
</feature>
<feature type="domain" description="Chromo" evidence="7">
    <location>
        <begin position="579"/>
        <end position="643"/>
    </location>
</feature>
<dbReference type="Pfam" id="PF00385">
    <property type="entry name" value="Chromo"/>
    <property type="match status" value="1"/>
</dbReference>
<keyword evidence="5" id="KW-0539">Nucleus</keyword>
<keyword evidence="4" id="KW-0067">ATP-binding</keyword>
<comment type="caution">
    <text evidence="9">The sequence shown here is derived from an EMBL/GenBank/DDBJ whole genome shotgun (WGS) entry which is preliminary data.</text>
</comment>
<dbReference type="SMART" id="SM00487">
    <property type="entry name" value="DEXDc"/>
    <property type="match status" value="1"/>
</dbReference>
<feature type="domain" description="Helicase ATP-binding" evidence="8">
    <location>
        <begin position="682"/>
        <end position="917"/>
    </location>
</feature>
<dbReference type="Pfam" id="PF00176">
    <property type="entry name" value="SNF2-rel_dom"/>
    <property type="match status" value="1"/>
</dbReference>
<dbReference type="Proteomes" id="UP000824120">
    <property type="component" value="Chromosome 12"/>
</dbReference>
<evidence type="ECO:0000256" key="1">
    <source>
        <dbReference type="ARBA" id="ARBA00004123"/>
    </source>
</evidence>
<dbReference type="SUPFAM" id="SSF54160">
    <property type="entry name" value="Chromo domain-like"/>
    <property type="match status" value="2"/>
</dbReference>
<organism evidence="9 10">
    <name type="scientific">Solanum commersonii</name>
    <name type="common">Commerson's wild potato</name>
    <name type="synonym">Commerson's nightshade</name>
    <dbReference type="NCBI Taxonomy" id="4109"/>
    <lineage>
        <taxon>Eukaryota</taxon>
        <taxon>Viridiplantae</taxon>
        <taxon>Streptophyta</taxon>
        <taxon>Embryophyta</taxon>
        <taxon>Tracheophyta</taxon>
        <taxon>Spermatophyta</taxon>
        <taxon>Magnoliopsida</taxon>
        <taxon>eudicotyledons</taxon>
        <taxon>Gunneridae</taxon>
        <taxon>Pentapetalae</taxon>
        <taxon>asterids</taxon>
        <taxon>lamiids</taxon>
        <taxon>Solanales</taxon>
        <taxon>Solanaceae</taxon>
        <taxon>Solanoideae</taxon>
        <taxon>Solaneae</taxon>
        <taxon>Solanum</taxon>
    </lineage>
</organism>
<feature type="compositionally biased region" description="Basic and acidic residues" evidence="6">
    <location>
        <begin position="303"/>
        <end position="312"/>
    </location>
</feature>
<feature type="domain" description="Chromo" evidence="7">
    <location>
        <begin position="466"/>
        <end position="554"/>
    </location>
</feature>
<feature type="compositionally biased region" description="Acidic residues" evidence="6">
    <location>
        <begin position="378"/>
        <end position="394"/>
    </location>
</feature>
<accession>A0A9J5WGG6</accession>
<dbReference type="Gene3D" id="2.40.50.40">
    <property type="match status" value="2"/>
</dbReference>
<feature type="compositionally biased region" description="Low complexity" evidence="6">
    <location>
        <begin position="410"/>
        <end position="422"/>
    </location>
</feature>
<feature type="region of interest" description="Disordered" evidence="6">
    <location>
        <begin position="1"/>
        <end position="233"/>
    </location>
</feature>
<evidence type="ECO:0000259" key="8">
    <source>
        <dbReference type="PROSITE" id="PS51192"/>
    </source>
</evidence>
<dbReference type="PROSITE" id="PS50013">
    <property type="entry name" value="CHROMO_2"/>
    <property type="match status" value="2"/>
</dbReference>
<dbReference type="InterPro" id="IPR038718">
    <property type="entry name" value="SNF2-like_sf"/>
</dbReference>
<dbReference type="GO" id="GO:0016887">
    <property type="term" value="F:ATP hydrolysis activity"/>
    <property type="evidence" value="ECO:0007669"/>
    <property type="project" value="TreeGrafter"/>
</dbReference>
<reference evidence="9 10" key="1">
    <citation type="submission" date="2020-09" db="EMBL/GenBank/DDBJ databases">
        <title>De no assembly of potato wild relative species, Solanum commersonii.</title>
        <authorList>
            <person name="Cho K."/>
        </authorList>
    </citation>
    <scope>NUCLEOTIDE SEQUENCE [LARGE SCALE GENOMIC DNA]</scope>
    <source>
        <strain evidence="9">LZ3.2</strain>
        <tissue evidence="9">Leaf</tissue>
    </source>
</reference>
<feature type="compositionally biased region" description="Polar residues" evidence="6">
    <location>
        <begin position="1"/>
        <end position="12"/>
    </location>
</feature>
<keyword evidence="3" id="KW-0547">Nucleotide-binding</keyword>
<feature type="compositionally biased region" description="Acidic residues" evidence="6">
    <location>
        <begin position="313"/>
        <end position="338"/>
    </location>
</feature>
<evidence type="ECO:0000256" key="4">
    <source>
        <dbReference type="ARBA" id="ARBA00022840"/>
    </source>
</evidence>
<dbReference type="Gene3D" id="3.40.50.10810">
    <property type="entry name" value="Tandem AAA-ATPase domain"/>
    <property type="match status" value="2"/>
</dbReference>
<feature type="compositionally biased region" description="Basic and acidic residues" evidence="6">
    <location>
        <begin position="449"/>
        <end position="458"/>
    </location>
</feature>
<dbReference type="InterPro" id="IPR000330">
    <property type="entry name" value="SNF2_N"/>
</dbReference>
<evidence type="ECO:0000313" key="10">
    <source>
        <dbReference type="Proteomes" id="UP000824120"/>
    </source>
</evidence>
<dbReference type="GO" id="GO:0005634">
    <property type="term" value="C:nucleus"/>
    <property type="evidence" value="ECO:0007669"/>
    <property type="project" value="UniProtKB-SubCell"/>
</dbReference>
<evidence type="ECO:0000259" key="7">
    <source>
        <dbReference type="PROSITE" id="PS50013"/>
    </source>
</evidence>
<dbReference type="OrthoDB" id="5857104at2759"/>
<sequence>MAFYRNYSNETVTLDDKSQGEQSMQGIHQDVGNEEVEGSFSENDDNGQLQDEGGVEVETAVEDQVPPGRGVNLSGKWGSGFWKDCQPMGPSGRSGSGEESKSGSEYKNEEESDEVSDGREDQLESEDEGGQKDMGKSRSVPADEMLSDEYYEQDGDDQSDSLHYRAANPSSGYSSKPQSRPVSASKYASRKAKASKDQDDNEYADYEDDDSEDEDDPDDPDYGSTGRGKGIKERVKVFGSRTLLARKEAKDRDRTKKPHLMIFAMEKCLQIAEVLKMQGGLFDWAEKTSGEGKSLFRFRRRRLGEERGRDKDDDWEGGESDEVNSDDDEVGISDEDEEYCRKPQGKQKNRGGHSVKSTRVVRSLATSARQKKGRTSYEEEESSEHDSENESDEDFGNKPRRVANLRLKNSGRSSAASVSGRNSEIRTSSRRAVRKVSYAESEESEEIDESKQKKGQKEELEEEDCDSIEKVLWHQPKGMAEEAARNNKSADPMLLSHLYDSEPDWNEMEFLIKWKGQSHLHCQWKSFVELQNLSGFKKVLNYTKRVMEDVKYRKTVSREEIEVNDVSKEMDLDIIKLNSQVERVIADRISKDGYGNVVPEYLVKWKGLSYAEATWEKDVDIAFGQDAIDEYKAREAAIMVQGKSVDFQRKKSRGSLRKLEEQPEWLKGGKLRDYQLEGLNFLHSWRNDTNVILADEMGLGKTVQSVSMLGFLQARLLFVFCSAKYCYFSLNAQQIHGPFLVVVPLSTLANWAKEFRKWLPDLNVIVYVGARASREGNAICILFPGMLYDDLQAQFKIPNLVEWGSKQMLLEDCISSKRFLREVVGYLFYVVCQQYEFYNDNKVGRTTKFDALLTTYEVLLKDKAVLSKIRWNYLMVDEAHRLKNSEASLYTTLLEFNTKNKLLITGTPLQNSVEELW</sequence>
<comment type="subcellular location">
    <subcellularLocation>
        <location evidence="1">Nucleus</location>
    </subcellularLocation>
</comment>
<dbReference type="CDD" id="cd18659">
    <property type="entry name" value="CD2_tandem"/>
    <property type="match status" value="1"/>
</dbReference>
<dbReference type="InterPro" id="IPR014001">
    <property type="entry name" value="Helicase_ATP-bd"/>
</dbReference>
<dbReference type="PANTHER" id="PTHR45623">
    <property type="entry name" value="CHROMODOMAIN-HELICASE-DNA-BINDING PROTEIN 3-RELATED-RELATED"/>
    <property type="match status" value="1"/>
</dbReference>
<feature type="compositionally biased region" description="Polar residues" evidence="6">
    <location>
        <begin position="168"/>
        <end position="182"/>
    </location>
</feature>
<gene>
    <name evidence="9" type="ORF">H5410_063822</name>
</gene>
<evidence type="ECO:0000313" key="9">
    <source>
        <dbReference type="EMBL" id="KAG5574056.1"/>
    </source>
</evidence>
<dbReference type="GO" id="GO:0140658">
    <property type="term" value="F:ATP-dependent chromatin remodeler activity"/>
    <property type="evidence" value="ECO:0007669"/>
    <property type="project" value="TreeGrafter"/>
</dbReference>
<feature type="compositionally biased region" description="Basic and acidic residues" evidence="6">
    <location>
        <begin position="96"/>
        <end position="109"/>
    </location>
</feature>
<keyword evidence="10" id="KW-1185">Reference proteome</keyword>
<name>A0A9J5WGG6_SOLCO</name>
<evidence type="ECO:0000256" key="5">
    <source>
        <dbReference type="ARBA" id="ARBA00023242"/>
    </source>
</evidence>
<dbReference type="GO" id="GO:0042393">
    <property type="term" value="F:histone binding"/>
    <property type="evidence" value="ECO:0007669"/>
    <property type="project" value="TreeGrafter"/>
</dbReference>
<dbReference type="CDD" id="cd18660">
    <property type="entry name" value="CD1_tandem"/>
    <property type="match status" value="1"/>
</dbReference>
<dbReference type="InterPro" id="IPR016197">
    <property type="entry name" value="Chromo-like_dom_sf"/>
</dbReference>
<dbReference type="AlphaFoldDB" id="A0A9J5WGG6"/>
<evidence type="ECO:0000256" key="6">
    <source>
        <dbReference type="SAM" id="MobiDB-lite"/>
    </source>
</evidence>
<dbReference type="InterPro" id="IPR000953">
    <property type="entry name" value="Chromo/chromo_shadow_dom"/>
</dbReference>
<dbReference type="InterPro" id="IPR027417">
    <property type="entry name" value="P-loop_NTPase"/>
</dbReference>
<comment type="similarity">
    <text evidence="2">Belongs to the SNF2/RAD54 helicase family.</text>
</comment>
<dbReference type="SMART" id="SM00298">
    <property type="entry name" value="CHROMO"/>
    <property type="match status" value="2"/>
</dbReference>
<dbReference type="PANTHER" id="PTHR45623:SF14">
    <property type="entry name" value="CHROMODOMAIN-HELICASE-DNA-BINDING PROTEIN 1"/>
    <property type="match status" value="1"/>
</dbReference>
<dbReference type="GO" id="GO:0034728">
    <property type="term" value="P:nucleosome organization"/>
    <property type="evidence" value="ECO:0007669"/>
    <property type="project" value="TreeGrafter"/>
</dbReference>
<dbReference type="GO" id="GO:0003677">
    <property type="term" value="F:DNA binding"/>
    <property type="evidence" value="ECO:0007669"/>
    <property type="project" value="TreeGrafter"/>
</dbReference>
<dbReference type="SUPFAM" id="SSF52540">
    <property type="entry name" value="P-loop containing nucleoside triphosphate hydrolases"/>
    <property type="match status" value="1"/>
</dbReference>
<dbReference type="EMBL" id="JACXVP010000012">
    <property type="protein sequence ID" value="KAG5574056.1"/>
    <property type="molecule type" value="Genomic_DNA"/>
</dbReference>
<dbReference type="PROSITE" id="PS51192">
    <property type="entry name" value="HELICASE_ATP_BIND_1"/>
    <property type="match status" value="1"/>
</dbReference>
<evidence type="ECO:0000256" key="2">
    <source>
        <dbReference type="ARBA" id="ARBA00007025"/>
    </source>
</evidence>
<protein>
    <recommendedName>
        <fullName evidence="11">Protein CHROMATIN REMODELING 5</fullName>
    </recommendedName>
</protein>
<dbReference type="FunFam" id="2.40.50.40:FF:000032">
    <property type="entry name" value="protein CHROMATIN REMODELING 5 isoform X2"/>
    <property type="match status" value="1"/>
</dbReference>
<dbReference type="GO" id="GO:0000785">
    <property type="term" value="C:chromatin"/>
    <property type="evidence" value="ECO:0007669"/>
    <property type="project" value="TreeGrafter"/>
</dbReference>
<evidence type="ECO:0000256" key="3">
    <source>
        <dbReference type="ARBA" id="ARBA00022741"/>
    </source>
</evidence>
<feature type="compositionally biased region" description="Acidic residues" evidence="6">
    <location>
        <begin position="32"/>
        <end position="45"/>
    </location>
</feature>
<feature type="compositionally biased region" description="Acidic residues" evidence="6">
    <location>
        <begin position="145"/>
        <end position="159"/>
    </location>
</feature>
<feature type="compositionally biased region" description="Acidic residues" evidence="6">
    <location>
        <begin position="199"/>
        <end position="221"/>
    </location>
</feature>
<feature type="region of interest" description="Disordered" evidence="6">
    <location>
        <begin position="295"/>
        <end position="465"/>
    </location>
</feature>
<evidence type="ECO:0008006" key="11">
    <source>
        <dbReference type="Google" id="ProtNLM"/>
    </source>
</evidence>
<dbReference type="FunFam" id="2.40.50.40:FF:000038">
    <property type="entry name" value="Chromo domain-containing protein 1"/>
    <property type="match status" value="1"/>
</dbReference>
<dbReference type="InterPro" id="IPR023780">
    <property type="entry name" value="Chromo_domain"/>
</dbReference>
<proteinExistence type="inferred from homology"/>